<evidence type="ECO:0008006" key="3">
    <source>
        <dbReference type="Google" id="ProtNLM"/>
    </source>
</evidence>
<evidence type="ECO:0000313" key="2">
    <source>
        <dbReference type="Proteomes" id="UP001062263"/>
    </source>
</evidence>
<organism evidence="1 2">
    <name type="scientific">Akkermansia biwaensis</name>
    <dbReference type="NCBI Taxonomy" id="2946555"/>
    <lineage>
        <taxon>Bacteria</taxon>
        <taxon>Pseudomonadati</taxon>
        <taxon>Verrucomicrobiota</taxon>
        <taxon>Verrucomicrobiia</taxon>
        <taxon>Verrucomicrobiales</taxon>
        <taxon>Akkermansiaceae</taxon>
        <taxon>Akkermansia</taxon>
    </lineage>
</organism>
<keyword evidence="2" id="KW-1185">Reference proteome</keyword>
<protein>
    <recommendedName>
        <fullName evidence="3">Entericidin</fullName>
    </recommendedName>
</protein>
<reference evidence="1" key="1">
    <citation type="submission" date="2022-06" db="EMBL/GenBank/DDBJ databases">
        <title>Akkermansia biwalacus sp. nov., an anaerobic mucin-degrading bacterium isolated from human intestine.</title>
        <authorList>
            <person name="Kobayashi Y."/>
            <person name="Inoue S."/>
            <person name="Kawahara T."/>
            <person name="Kohda N."/>
        </authorList>
    </citation>
    <scope>NUCLEOTIDE SEQUENCE</scope>
    <source>
        <strain evidence="1">WON2089</strain>
    </source>
</reference>
<dbReference type="EMBL" id="AP025943">
    <property type="protein sequence ID" value="BDL43088.1"/>
    <property type="molecule type" value="Genomic_DNA"/>
</dbReference>
<dbReference type="RefSeq" id="WP_231863900.1">
    <property type="nucleotide sequence ID" value="NZ_AP025943.1"/>
</dbReference>
<dbReference type="Proteomes" id="UP001062263">
    <property type="component" value="Chromosome"/>
</dbReference>
<sequence length="48" mass="4919">MMKTKLIILGVATLLGCVSCHTIGGVGRDVESVGNDINSAARATSRAM</sequence>
<name>A0ABN6QHB1_9BACT</name>
<gene>
    <name evidence="1" type="ORF">Abiwalacus_06620</name>
</gene>
<proteinExistence type="predicted"/>
<accession>A0ABN6QHB1</accession>
<dbReference type="PROSITE" id="PS51257">
    <property type="entry name" value="PROKAR_LIPOPROTEIN"/>
    <property type="match status" value="1"/>
</dbReference>
<evidence type="ECO:0000313" key="1">
    <source>
        <dbReference type="EMBL" id="BDL43088.1"/>
    </source>
</evidence>